<evidence type="ECO:0000313" key="1">
    <source>
        <dbReference type="EMBL" id="CAF4776822.1"/>
    </source>
</evidence>
<organism evidence="1 2">
    <name type="scientific">Rotaria magnacalcarata</name>
    <dbReference type="NCBI Taxonomy" id="392030"/>
    <lineage>
        <taxon>Eukaryota</taxon>
        <taxon>Metazoa</taxon>
        <taxon>Spiralia</taxon>
        <taxon>Gnathifera</taxon>
        <taxon>Rotifera</taxon>
        <taxon>Eurotatoria</taxon>
        <taxon>Bdelloidea</taxon>
        <taxon>Philodinida</taxon>
        <taxon>Philodinidae</taxon>
        <taxon>Rotaria</taxon>
    </lineage>
</organism>
<comment type="caution">
    <text evidence="1">The sequence shown here is derived from an EMBL/GenBank/DDBJ whole genome shotgun (WGS) entry which is preliminary data.</text>
</comment>
<evidence type="ECO:0000313" key="2">
    <source>
        <dbReference type="Proteomes" id="UP000663866"/>
    </source>
</evidence>
<proteinExistence type="predicted"/>
<dbReference type="EMBL" id="CAJOBG010120630">
    <property type="protein sequence ID" value="CAF4776822.1"/>
    <property type="molecule type" value="Genomic_DNA"/>
</dbReference>
<gene>
    <name evidence="1" type="ORF">OVN521_LOCUS51036</name>
</gene>
<accession>A0A821N1X5</accession>
<reference evidence="1" key="1">
    <citation type="submission" date="2021-02" db="EMBL/GenBank/DDBJ databases">
        <authorList>
            <person name="Nowell W R."/>
        </authorList>
    </citation>
    <scope>NUCLEOTIDE SEQUENCE</scope>
</reference>
<keyword evidence="2" id="KW-1185">Reference proteome</keyword>
<sequence length="63" mass="7251">NHFPVIETKEFTVQQSIDIPLTSQDSVTINAIVTTTNRRGVGLLTTSFRRILSNLSWFRVRKF</sequence>
<feature type="non-terminal residue" evidence="1">
    <location>
        <position position="1"/>
    </location>
</feature>
<name>A0A821N1X5_9BILA</name>
<dbReference type="Proteomes" id="UP000663866">
    <property type="component" value="Unassembled WGS sequence"/>
</dbReference>
<dbReference type="AlphaFoldDB" id="A0A821N1X5"/>
<protein>
    <submittedName>
        <fullName evidence="1">Uncharacterized protein</fullName>
    </submittedName>
</protein>